<dbReference type="NCBIfam" id="TIGR00462">
    <property type="entry name" value="genX"/>
    <property type="match status" value="1"/>
</dbReference>
<dbReference type="GO" id="GO:0000049">
    <property type="term" value="F:tRNA binding"/>
    <property type="evidence" value="ECO:0007669"/>
    <property type="project" value="TreeGrafter"/>
</dbReference>
<dbReference type="EMBL" id="CP009440">
    <property type="protein sequence ID" value="AJI53717.1"/>
    <property type="molecule type" value="Genomic_DNA"/>
</dbReference>
<dbReference type="SUPFAM" id="SSF55681">
    <property type="entry name" value="Class II aaRS and biotin synthetases"/>
    <property type="match status" value="1"/>
</dbReference>
<dbReference type="InterPro" id="IPR018149">
    <property type="entry name" value="Lys-tRNA-synth_II_C"/>
</dbReference>
<evidence type="ECO:0000259" key="4">
    <source>
        <dbReference type="PROSITE" id="PS50862"/>
    </source>
</evidence>
<dbReference type="Proteomes" id="UP000031830">
    <property type="component" value="Chromosome"/>
</dbReference>
<dbReference type="KEGG" id="fpz:LA55_575"/>
<dbReference type="NCBIfam" id="NF006828">
    <property type="entry name" value="PRK09350.1"/>
    <property type="match status" value="1"/>
</dbReference>
<gene>
    <name evidence="5" type="ORF">LA55_575</name>
</gene>
<dbReference type="Pfam" id="PF00152">
    <property type="entry name" value="tRNA-synt_2"/>
    <property type="match status" value="1"/>
</dbReference>
<keyword evidence="1" id="KW-0436">Ligase</keyword>
<evidence type="ECO:0000313" key="6">
    <source>
        <dbReference type="Proteomes" id="UP000031830"/>
    </source>
</evidence>
<dbReference type="InterPro" id="IPR004364">
    <property type="entry name" value="Aa-tRNA-synt_II"/>
</dbReference>
<dbReference type="RefSeq" id="WP_044525804.1">
    <property type="nucleotide sequence ID" value="NZ_CP009440.1"/>
</dbReference>
<proteinExistence type="predicted"/>
<evidence type="ECO:0000256" key="2">
    <source>
        <dbReference type="ARBA" id="ARBA00022741"/>
    </source>
</evidence>
<feature type="domain" description="Aminoacyl-transfer RNA synthetases class-II family profile" evidence="4">
    <location>
        <begin position="16"/>
        <end position="307"/>
    </location>
</feature>
<dbReference type="Gene3D" id="3.30.930.10">
    <property type="entry name" value="Bira Bifunctional Protein, Domain 2"/>
    <property type="match status" value="1"/>
</dbReference>
<dbReference type="GO" id="GO:0005829">
    <property type="term" value="C:cytosol"/>
    <property type="evidence" value="ECO:0007669"/>
    <property type="project" value="TreeGrafter"/>
</dbReference>
<dbReference type="PROSITE" id="PS50862">
    <property type="entry name" value="AA_TRNA_LIGASE_II"/>
    <property type="match status" value="1"/>
</dbReference>
<keyword evidence="2" id="KW-0547">Nucleotide-binding</keyword>
<dbReference type="OrthoDB" id="9802326at2"/>
<dbReference type="AlphaFoldDB" id="A0A0B6D5X4"/>
<evidence type="ECO:0000256" key="1">
    <source>
        <dbReference type="ARBA" id="ARBA00022598"/>
    </source>
</evidence>
<protein>
    <submittedName>
        <fullName evidence="5">EF-P lysine aminoacylase GenX</fullName>
    </submittedName>
</protein>
<reference evidence="5 6" key="1">
    <citation type="journal article" date="2015" name="Genome Announc.">
        <title>Genome sequencing of 18 francisella strains to aid in assay development and testing.</title>
        <authorList>
            <person name="Johnson S.L."/>
            <person name="Daligault H.E."/>
            <person name="Davenport K.W."/>
            <person name="Coyne S.R."/>
            <person name="Frey K.G."/>
            <person name="Koroleva G.I."/>
            <person name="Broomall S.M."/>
            <person name="Bishop-Lilly K.A."/>
            <person name="Bruce D.C."/>
            <person name="Chertkov O."/>
            <person name="Freitas T."/>
            <person name="Jaissle J."/>
            <person name="Ladner J.T."/>
            <person name="Rosenzweig C.N."/>
            <person name="Gibbons H.S."/>
            <person name="Palacios G.F."/>
            <person name="Redden C.L."/>
            <person name="Xu Y."/>
            <person name="Minogue T.D."/>
            <person name="Chain P.S."/>
        </authorList>
    </citation>
    <scope>NUCLEOTIDE SEQUENCE [LARGE SCALE GENOMIC DNA]</scope>
    <source>
        <strain evidence="5 6">GA01-2794</strain>
    </source>
</reference>
<accession>A0A0B6D5X4</accession>
<dbReference type="STRING" id="28110.KU46_1107"/>
<evidence type="ECO:0000313" key="5">
    <source>
        <dbReference type="EMBL" id="AJI53717.1"/>
    </source>
</evidence>
<evidence type="ECO:0000256" key="3">
    <source>
        <dbReference type="ARBA" id="ARBA00022840"/>
    </source>
</evidence>
<organism evidence="5 6">
    <name type="scientific">Francisella philomiragia</name>
    <dbReference type="NCBI Taxonomy" id="28110"/>
    <lineage>
        <taxon>Bacteria</taxon>
        <taxon>Pseudomonadati</taxon>
        <taxon>Pseudomonadota</taxon>
        <taxon>Gammaproteobacteria</taxon>
        <taxon>Thiotrichales</taxon>
        <taxon>Francisellaceae</taxon>
        <taxon>Francisella</taxon>
    </lineage>
</organism>
<dbReference type="InterPro" id="IPR006195">
    <property type="entry name" value="aa-tRNA-synth_II"/>
</dbReference>
<name>A0A0B6D5X4_9GAMM</name>
<dbReference type="GO" id="GO:0004824">
    <property type="term" value="F:lysine-tRNA ligase activity"/>
    <property type="evidence" value="ECO:0007669"/>
    <property type="project" value="InterPro"/>
</dbReference>
<dbReference type="PANTHER" id="PTHR42918:SF6">
    <property type="entry name" value="ELONGATION FACTOR P--(R)-BETA-LYSINE LIGASE"/>
    <property type="match status" value="1"/>
</dbReference>
<dbReference type="PRINTS" id="PR00982">
    <property type="entry name" value="TRNASYNTHLYS"/>
</dbReference>
<dbReference type="GO" id="GO:0006430">
    <property type="term" value="P:lysyl-tRNA aminoacylation"/>
    <property type="evidence" value="ECO:0007669"/>
    <property type="project" value="InterPro"/>
</dbReference>
<sequence>MSLANIKKRAKYLEKIRTYFKNLEVLEVDTPLAYEFGVTDPFIDVFSIETVSGKRYLQSSPEYAMKRLLAAGSGSIYQICKAFRDEPCGPLHKHEFTMIEWYRVGIGYLQLMQEMQNLFLALKPNLNFIYLSYHEAFEKYYKINPHDTSLEHLQDIVRETVGDIQGLTNPTIADCLDILFSYKIEKNLNQKDTIYFIYDYTIHQSALARKIYNQNQQLVAARFEVFSNGIELANGYYELIDKDEQIKRFNSDLEIRKQQNKTYVDIDYKLLNCIENIPECSGVALGFDRLLMSLENIDKIQDLSIID</sequence>
<dbReference type="GO" id="GO:0005524">
    <property type="term" value="F:ATP binding"/>
    <property type="evidence" value="ECO:0007669"/>
    <property type="project" value="UniProtKB-KW"/>
</dbReference>
<dbReference type="PANTHER" id="PTHR42918">
    <property type="entry name" value="LYSYL-TRNA SYNTHETASE"/>
    <property type="match status" value="1"/>
</dbReference>
<dbReference type="InterPro" id="IPR045864">
    <property type="entry name" value="aa-tRNA-synth_II/BPL/LPL"/>
</dbReference>
<dbReference type="InterPro" id="IPR004525">
    <property type="entry name" value="EpmA"/>
</dbReference>
<keyword evidence="3" id="KW-0067">ATP-binding</keyword>